<dbReference type="OrthoDB" id="8184571at2759"/>
<reference evidence="7" key="1">
    <citation type="submission" date="2025-08" db="UniProtKB">
        <authorList>
            <consortium name="RefSeq"/>
        </authorList>
    </citation>
    <scope>IDENTIFICATION</scope>
</reference>
<comment type="similarity">
    <text evidence="2">Belongs to the PBP/GOBP family.</text>
</comment>
<keyword evidence="3" id="KW-0964">Secreted</keyword>
<keyword evidence="4 5" id="KW-0732">Signal</keyword>
<proteinExistence type="inferred from homology"/>
<evidence type="ECO:0000256" key="1">
    <source>
        <dbReference type="ARBA" id="ARBA00004613"/>
    </source>
</evidence>
<feature type="chain" id="PRO_5045821747" evidence="5">
    <location>
        <begin position="24"/>
        <end position="168"/>
    </location>
</feature>
<evidence type="ECO:0000256" key="5">
    <source>
        <dbReference type="SAM" id="SignalP"/>
    </source>
</evidence>
<dbReference type="RefSeq" id="XP_023943791.2">
    <property type="nucleotide sequence ID" value="XM_024088023.2"/>
</dbReference>
<organism evidence="6 7">
    <name type="scientific">Bicyclus anynana</name>
    <name type="common">Squinting bush brown butterfly</name>
    <dbReference type="NCBI Taxonomy" id="110368"/>
    <lineage>
        <taxon>Eukaryota</taxon>
        <taxon>Metazoa</taxon>
        <taxon>Ecdysozoa</taxon>
        <taxon>Arthropoda</taxon>
        <taxon>Hexapoda</taxon>
        <taxon>Insecta</taxon>
        <taxon>Pterygota</taxon>
        <taxon>Neoptera</taxon>
        <taxon>Endopterygota</taxon>
        <taxon>Lepidoptera</taxon>
        <taxon>Glossata</taxon>
        <taxon>Ditrysia</taxon>
        <taxon>Papilionoidea</taxon>
        <taxon>Nymphalidae</taxon>
        <taxon>Satyrinae</taxon>
        <taxon>Satyrini</taxon>
        <taxon>Mycalesina</taxon>
        <taxon>Bicyclus</taxon>
    </lineage>
</organism>
<keyword evidence="6" id="KW-1185">Reference proteome</keyword>
<evidence type="ECO:0000256" key="2">
    <source>
        <dbReference type="ARBA" id="ARBA00008098"/>
    </source>
</evidence>
<evidence type="ECO:0000313" key="7">
    <source>
        <dbReference type="RefSeq" id="XP_023943791.2"/>
    </source>
</evidence>
<dbReference type="PANTHER" id="PTHR11857">
    <property type="entry name" value="ODORANT BINDING PROTEIN-RELATED"/>
    <property type="match status" value="1"/>
</dbReference>
<dbReference type="GeneID" id="112049951"/>
<dbReference type="KEGG" id="bany:112049951"/>
<dbReference type="GO" id="GO:0005615">
    <property type="term" value="C:extracellular space"/>
    <property type="evidence" value="ECO:0007669"/>
    <property type="project" value="TreeGrafter"/>
</dbReference>
<evidence type="ECO:0000256" key="3">
    <source>
        <dbReference type="ARBA" id="ARBA00022525"/>
    </source>
</evidence>
<evidence type="ECO:0000256" key="4">
    <source>
        <dbReference type="ARBA" id="ARBA00022729"/>
    </source>
</evidence>
<accession>A0A6J1NKY1</accession>
<feature type="signal peptide" evidence="5">
    <location>
        <begin position="1"/>
        <end position="23"/>
    </location>
</feature>
<protein>
    <submittedName>
        <fullName evidence="7">General odorant-binding protein 84a</fullName>
    </submittedName>
</protein>
<dbReference type="PANTHER" id="PTHR11857:SF43">
    <property type="entry name" value="GEO07291P1-RELATED"/>
    <property type="match status" value="1"/>
</dbReference>
<dbReference type="SUPFAM" id="SSF47565">
    <property type="entry name" value="Insect pheromone/odorant-binding proteins"/>
    <property type="match status" value="1"/>
</dbReference>
<dbReference type="GO" id="GO:0005549">
    <property type="term" value="F:odorant binding"/>
    <property type="evidence" value="ECO:0007669"/>
    <property type="project" value="InterPro"/>
</dbReference>
<dbReference type="Proteomes" id="UP001652582">
    <property type="component" value="Chromosome 8"/>
</dbReference>
<evidence type="ECO:0000313" key="6">
    <source>
        <dbReference type="Proteomes" id="UP001652582"/>
    </source>
</evidence>
<comment type="subcellular location">
    <subcellularLocation>
        <location evidence="1">Secreted</location>
    </subcellularLocation>
</comment>
<name>A0A6J1NKY1_BICAN</name>
<dbReference type="GO" id="GO:0007608">
    <property type="term" value="P:sensory perception of smell"/>
    <property type="evidence" value="ECO:0007669"/>
    <property type="project" value="TreeGrafter"/>
</dbReference>
<dbReference type="SMART" id="SM00708">
    <property type="entry name" value="PhBP"/>
    <property type="match status" value="1"/>
</dbReference>
<dbReference type="AlphaFoldDB" id="A0A6J1NKY1"/>
<dbReference type="Gene3D" id="1.10.238.20">
    <property type="entry name" value="Pheromone/general odorant binding protein domain"/>
    <property type="match status" value="1"/>
</dbReference>
<dbReference type="InterPro" id="IPR036728">
    <property type="entry name" value="PBP_GOBP_sf"/>
</dbReference>
<dbReference type="Pfam" id="PF01395">
    <property type="entry name" value="PBP_GOBP"/>
    <property type="match status" value="1"/>
</dbReference>
<dbReference type="CDD" id="cd23992">
    <property type="entry name" value="PBP_GOBP"/>
    <property type="match status" value="1"/>
</dbReference>
<gene>
    <name evidence="7" type="primary">LOC112049951</name>
</gene>
<dbReference type="InterPro" id="IPR006170">
    <property type="entry name" value="PBP/GOBP"/>
</dbReference>
<sequence length="168" mass="19233">MNRNMNFVYAITFALITFSVTECATKEKDKPNNNAKVETTNASVSVEERDKSEEFNLMEVMVECNDSFRVEMSYLASFNKSGSFPDETDKTPKCFMRCVLEKSGVASPASQFNVKRTAEIFPQIRDIAEEDIVKIATECTDRPETCKCERSYQYLKCLMETVIEIYDV</sequence>